<dbReference type="GeneID" id="37026593"/>
<protein>
    <recommendedName>
        <fullName evidence="4">Cyanovirin-N domain-containing protein</fullName>
    </recommendedName>
</protein>
<organism evidence="2 3">
    <name type="scientific">Jaminaea rosea</name>
    <dbReference type="NCBI Taxonomy" id="1569628"/>
    <lineage>
        <taxon>Eukaryota</taxon>
        <taxon>Fungi</taxon>
        <taxon>Dikarya</taxon>
        <taxon>Basidiomycota</taxon>
        <taxon>Ustilaginomycotina</taxon>
        <taxon>Exobasidiomycetes</taxon>
        <taxon>Microstromatales</taxon>
        <taxon>Microstromatales incertae sedis</taxon>
        <taxon>Jaminaea</taxon>
    </lineage>
</organism>
<name>A0A316UME3_9BASI</name>
<evidence type="ECO:0008006" key="4">
    <source>
        <dbReference type="Google" id="ProtNLM"/>
    </source>
</evidence>
<keyword evidence="3" id="KW-1185">Reference proteome</keyword>
<gene>
    <name evidence="2" type="ORF">BDZ90DRAFT_227690</name>
</gene>
<evidence type="ECO:0000256" key="1">
    <source>
        <dbReference type="SAM" id="SignalP"/>
    </source>
</evidence>
<keyword evidence="1" id="KW-0732">Signal</keyword>
<proteinExistence type="predicted"/>
<feature type="chain" id="PRO_5016428925" description="Cyanovirin-N domain-containing protein" evidence="1">
    <location>
        <begin position="22"/>
        <end position="154"/>
    </location>
</feature>
<sequence length="154" mass="16914">MLTVASSLHLLVVLGWRFVVAKHFTCNYSPGPKSPSTYGYQKFCSAGKNNPLNSTDVAIYQCVSDLQGNTTLRVADWGFIEPKTFEMACPCNADGYGTDVSNGLCYGHTWSMCLGSSDSGQCWYVGAYDDCEWPTTTEFKDLPSAVDIWFKAGK</sequence>
<dbReference type="AlphaFoldDB" id="A0A316UME3"/>
<dbReference type="Proteomes" id="UP000245884">
    <property type="component" value="Unassembled WGS sequence"/>
</dbReference>
<accession>A0A316UME3</accession>
<dbReference type="RefSeq" id="XP_025361078.1">
    <property type="nucleotide sequence ID" value="XM_025504770.1"/>
</dbReference>
<evidence type="ECO:0000313" key="2">
    <source>
        <dbReference type="EMBL" id="PWN26466.1"/>
    </source>
</evidence>
<feature type="signal peptide" evidence="1">
    <location>
        <begin position="1"/>
        <end position="21"/>
    </location>
</feature>
<evidence type="ECO:0000313" key="3">
    <source>
        <dbReference type="Proteomes" id="UP000245884"/>
    </source>
</evidence>
<dbReference type="EMBL" id="KZ819671">
    <property type="protein sequence ID" value="PWN26466.1"/>
    <property type="molecule type" value="Genomic_DNA"/>
</dbReference>
<reference evidence="2 3" key="1">
    <citation type="journal article" date="2018" name="Mol. Biol. Evol.">
        <title>Broad Genomic Sampling Reveals a Smut Pathogenic Ancestry of the Fungal Clade Ustilaginomycotina.</title>
        <authorList>
            <person name="Kijpornyongpan T."/>
            <person name="Mondo S.J."/>
            <person name="Barry K."/>
            <person name="Sandor L."/>
            <person name="Lee J."/>
            <person name="Lipzen A."/>
            <person name="Pangilinan J."/>
            <person name="LaButti K."/>
            <person name="Hainaut M."/>
            <person name="Henrissat B."/>
            <person name="Grigoriev I.V."/>
            <person name="Spatafora J.W."/>
            <person name="Aime M.C."/>
        </authorList>
    </citation>
    <scope>NUCLEOTIDE SEQUENCE [LARGE SCALE GENOMIC DNA]</scope>
    <source>
        <strain evidence="2 3">MCA 5214</strain>
    </source>
</reference>